<dbReference type="PROSITE" id="PS50072">
    <property type="entry name" value="CSA_PPIASE_2"/>
    <property type="match status" value="1"/>
</dbReference>
<reference evidence="5 6" key="1">
    <citation type="journal article" date="2013" name="Genome Biol.">
        <title>Genome of Acanthamoeba castellanii highlights extensive lateral gene transfer and early evolution of tyrosine kinase signaling.</title>
        <authorList>
            <person name="Clarke M."/>
            <person name="Lohan A.J."/>
            <person name="Liu B."/>
            <person name="Lagkouvardos I."/>
            <person name="Roy S."/>
            <person name="Zafar N."/>
            <person name="Bertelli C."/>
            <person name="Schilde C."/>
            <person name="Kianianmomeni A."/>
            <person name="Burglin T.R."/>
            <person name="Frech C."/>
            <person name="Turcotte B."/>
            <person name="Kopec K.O."/>
            <person name="Synnott J.M."/>
            <person name="Choo C."/>
            <person name="Paponov I."/>
            <person name="Finkler A."/>
            <person name="Soon Heng Tan C."/>
            <person name="Hutchins A.P."/>
            <person name="Weinmeier T."/>
            <person name="Rattei T."/>
            <person name="Chu J.S."/>
            <person name="Gimenez G."/>
            <person name="Irimia M."/>
            <person name="Rigden D.J."/>
            <person name="Fitzpatrick D.A."/>
            <person name="Lorenzo-Morales J."/>
            <person name="Bateman A."/>
            <person name="Chiu C.H."/>
            <person name="Tang P."/>
            <person name="Hegemann P."/>
            <person name="Fromm H."/>
            <person name="Raoult D."/>
            <person name="Greub G."/>
            <person name="Miranda-Saavedra D."/>
            <person name="Chen N."/>
            <person name="Nash P."/>
            <person name="Ginger M.L."/>
            <person name="Horn M."/>
            <person name="Schaap P."/>
            <person name="Caler L."/>
            <person name="Loftus B."/>
        </authorList>
    </citation>
    <scope>NUCLEOTIDE SEQUENCE [LARGE SCALE GENOMIC DNA]</scope>
    <source>
        <strain evidence="5 6">Neff</strain>
    </source>
</reference>
<dbReference type="STRING" id="1257118.L8HCE9"/>
<comment type="subcellular location">
    <subcellularLocation>
        <location evidence="1">Nucleus</location>
    </subcellularLocation>
</comment>
<dbReference type="PANTHER" id="PTHR45625">
    <property type="entry name" value="PEPTIDYL-PROLYL CIS-TRANS ISOMERASE-RELATED"/>
    <property type="match status" value="1"/>
</dbReference>
<dbReference type="GO" id="GO:0071013">
    <property type="term" value="C:catalytic step 2 spliceosome"/>
    <property type="evidence" value="ECO:0007669"/>
    <property type="project" value="TreeGrafter"/>
</dbReference>
<accession>L8HCE9</accession>
<evidence type="ECO:0000256" key="1">
    <source>
        <dbReference type="ARBA" id="ARBA00004123"/>
    </source>
</evidence>
<dbReference type="PANTHER" id="PTHR45625:SF6">
    <property type="entry name" value="SPLICEOSOME-ASSOCIATED PROTEIN CWC27 HOMOLOG"/>
    <property type="match status" value="1"/>
</dbReference>
<dbReference type="PROSITE" id="PS00170">
    <property type="entry name" value="CSA_PPIASE_1"/>
    <property type="match status" value="1"/>
</dbReference>
<dbReference type="Proteomes" id="UP000011083">
    <property type="component" value="Unassembled WGS sequence"/>
</dbReference>
<feature type="region of interest" description="Disordered" evidence="3">
    <location>
        <begin position="461"/>
        <end position="487"/>
    </location>
</feature>
<dbReference type="FunFam" id="2.40.100.10:FF:000007">
    <property type="entry name" value="Peptidyl-prolyl cis-trans isomerase CWC27 homolog"/>
    <property type="match status" value="1"/>
</dbReference>
<dbReference type="InterPro" id="IPR020892">
    <property type="entry name" value="Cyclophilin-type_PPIase_CS"/>
</dbReference>
<feature type="region of interest" description="Disordered" evidence="3">
    <location>
        <begin position="217"/>
        <end position="414"/>
    </location>
</feature>
<evidence type="ECO:0000313" key="5">
    <source>
        <dbReference type="EMBL" id="ELR23199.1"/>
    </source>
</evidence>
<dbReference type="OrthoDB" id="271386at2759"/>
<dbReference type="GO" id="GO:0006457">
    <property type="term" value="P:protein folding"/>
    <property type="evidence" value="ECO:0007669"/>
    <property type="project" value="InterPro"/>
</dbReference>
<name>L8HCE9_ACACF</name>
<dbReference type="RefSeq" id="XP_004352727.1">
    <property type="nucleotide sequence ID" value="XM_004352675.1"/>
</dbReference>
<feature type="compositionally biased region" description="Basic and acidic residues" evidence="3">
    <location>
        <begin position="344"/>
        <end position="364"/>
    </location>
</feature>
<dbReference type="OMA" id="YAFKEPF"/>
<dbReference type="Gene3D" id="2.40.100.10">
    <property type="entry name" value="Cyclophilin-like"/>
    <property type="match status" value="1"/>
</dbReference>
<evidence type="ECO:0000313" key="6">
    <source>
        <dbReference type="Proteomes" id="UP000011083"/>
    </source>
</evidence>
<dbReference type="KEGG" id="acan:ACA1_067830"/>
<proteinExistence type="predicted"/>
<protein>
    <submittedName>
        <fullName evidence="5">Peptidylprolyl cis-trans isomerase, putative</fullName>
    </submittedName>
</protein>
<dbReference type="Pfam" id="PF00160">
    <property type="entry name" value="Pro_isomerase"/>
    <property type="match status" value="1"/>
</dbReference>
<feature type="region of interest" description="Disordered" evidence="3">
    <location>
        <begin position="187"/>
        <end position="206"/>
    </location>
</feature>
<evidence type="ECO:0000256" key="3">
    <source>
        <dbReference type="SAM" id="MobiDB-lite"/>
    </source>
</evidence>
<dbReference type="GO" id="GO:0003755">
    <property type="term" value="F:peptidyl-prolyl cis-trans isomerase activity"/>
    <property type="evidence" value="ECO:0007669"/>
    <property type="project" value="InterPro"/>
</dbReference>
<keyword evidence="6" id="KW-1185">Reference proteome</keyword>
<sequence length="487" mass="55222">MSLGVYALEPATNGKVLLKTSVGDIDIELWPKESPKACRNFIQLCLEGYYDNTIFHRIVKDFIVQGGDPTGTGFGGESIYGQPFADEFHSRLKYRHRGMVGMANTGRDQNRSQFFITLGPAGELEGKNTPFGKVTGNTIFNVLKLGEQEVNEEDRPLYPPRILAAEVLSNPFDDIVPRDLYALGIKRKPGEEDQSAKPAVDRPQIRKKRNVALLSFGEEEGAQEPAPQFKPRMKSSHVADEPGSAADAEAGPNRGTKAAGGAKSDTDDDEEETKRSAKDRRPSERKRRRTEGRSDEEAGEEDQEETTVVKKRDESAKRKRRSDDGDAENDDSKKPATSSAYDEVMGRREREKEERKKEFNELKKSLLSFKKQSDKPAGEDDDKKKKGESTLDPLEQMRLKYKDKAKKRTGDRQKQTLEALKKFQSSLKQPDKEWKQHVLKFEKIGGQMEKEEELYSVFDPLAGKDQRSKPSWHKQRLQRKDANPEKW</sequence>
<feature type="compositionally biased region" description="Basic and acidic residues" evidence="3">
    <location>
        <begin position="478"/>
        <end position="487"/>
    </location>
</feature>
<evidence type="ECO:0000259" key="4">
    <source>
        <dbReference type="PROSITE" id="PS50072"/>
    </source>
</evidence>
<feature type="compositionally biased region" description="Basic and acidic residues" evidence="3">
    <location>
        <begin position="272"/>
        <end position="282"/>
    </location>
</feature>
<dbReference type="CDD" id="cd01925">
    <property type="entry name" value="cyclophilin_CeCYP16-like"/>
    <property type="match status" value="1"/>
</dbReference>
<dbReference type="PRINTS" id="PR00153">
    <property type="entry name" value="CSAPPISMRASE"/>
</dbReference>
<dbReference type="InterPro" id="IPR029000">
    <property type="entry name" value="Cyclophilin-like_dom_sf"/>
</dbReference>
<feature type="compositionally biased region" description="Basic and acidic residues" evidence="3">
    <location>
        <begin position="188"/>
        <end position="204"/>
    </location>
</feature>
<feature type="domain" description="PPIase cyclophilin-type" evidence="4">
    <location>
        <begin position="20"/>
        <end position="167"/>
    </location>
</feature>
<dbReference type="GeneID" id="14924173"/>
<gene>
    <name evidence="5" type="ORF">ACA1_067830</name>
</gene>
<dbReference type="InterPro" id="IPR002130">
    <property type="entry name" value="Cyclophilin-type_PPIase_dom"/>
</dbReference>
<feature type="compositionally biased region" description="Basic and acidic residues" evidence="3">
    <location>
        <begin position="307"/>
        <end position="334"/>
    </location>
</feature>
<evidence type="ECO:0000256" key="2">
    <source>
        <dbReference type="ARBA" id="ARBA00023242"/>
    </source>
</evidence>
<organism evidence="5 6">
    <name type="scientific">Acanthamoeba castellanii (strain ATCC 30010 / Neff)</name>
    <dbReference type="NCBI Taxonomy" id="1257118"/>
    <lineage>
        <taxon>Eukaryota</taxon>
        <taxon>Amoebozoa</taxon>
        <taxon>Discosea</taxon>
        <taxon>Longamoebia</taxon>
        <taxon>Centramoebida</taxon>
        <taxon>Acanthamoebidae</taxon>
        <taxon>Acanthamoeba</taxon>
    </lineage>
</organism>
<feature type="compositionally biased region" description="Basic and acidic residues" evidence="3">
    <location>
        <begin position="371"/>
        <end position="414"/>
    </location>
</feature>
<keyword evidence="5" id="KW-0413">Isomerase</keyword>
<dbReference type="AlphaFoldDB" id="L8HCE9"/>
<dbReference type="EMBL" id="KB007857">
    <property type="protein sequence ID" value="ELR23199.1"/>
    <property type="molecule type" value="Genomic_DNA"/>
</dbReference>
<dbReference type="SUPFAM" id="SSF50891">
    <property type="entry name" value="Cyclophilin-like"/>
    <property type="match status" value="1"/>
</dbReference>
<dbReference type="VEuPathDB" id="AmoebaDB:ACA1_067830"/>
<dbReference type="InterPro" id="IPR044666">
    <property type="entry name" value="Cyclophilin_A-like"/>
</dbReference>
<keyword evidence="2" id="KW-0539">Nucleus</keyword>